<dbReference type="EMBL" id="CM008054">
    <property type="protein sequence ID" value="PAN47802.1"/>
    <property type="molecule type" value="Genomic_DNA"/>
</dbReference>
<proteinExistence type="predicted"/>
<dbReference type="Gramene" id="PAN47802">
    <property type="protein sequence ID" value="PAN47802"/>
    <property type="gene ID" value="PAHAL_9G281300"/>
</dbReference>
<dbReference type="Proteomes" id="UP000243499">
    <property type="component" value="Chromosome 9"/>
</dbReference>
<accession>A0A2S3IMT3</accession>
<reference evidence="1" key="1">
    <citation type="submission" date="2018-04" db="EMBL/GenBank/DDBJ databases">
        <title>WGS assembly of Panicum hallii.</title>
        <authorList>
            <person name="Lovell J."/>
            <person name="Jenkins J."/>
            <person name="Lowry D."/>
            <person name="Mamidi S."/>
            <person name="Sreedasyam A."/>
            <person name="Weng X."/>
            <person name="Barry K."/>
            <person name="Bonette J."/>
            <person name="Campitelli B."/>
            <person name="Daum C."/>
            <person name="Gordon S."/>
            <person name="Gould B."/>
            <person name="Lipzen A."/>
            <person name="Macqueen A."/>
            <person name="Palacio-Mejia J."/>
            <person name="Plott C."/>
            <person name="Shakirov E."/>
            <person name="Shu S."/>
            <person name="Yoshinaga Y."/>
            <person name="Zane M."/>
            <person name="Rokhsar D."/>
            <person name="Grimwood J."/>
            <person name="Schmutz J."/>
            <person name="Juenger T."/>
        </authorList>
    </citation>
    <scope>NUCLEOTIDE SEQUENCE [LARGE SCALE GENOMIC DNA]</scope>
    <source>
        <strain evidence="1">FIL2</strain>
    </source>
</reference>
<dbReference type="AlphaFoldDB" id="A0A2S3IMT3"/>
<organism evidence="1">
    <name type="scientific">Panicum hallii</name>
    <dbReference type="NCBI Taxonomy" id="206008"/>
    <lineage>
        <taxon>Eukaryota</taxon>
        <taxon>Viridiplantae</taxon>
        <taxon>Streptophyta</taxon>
        <taxon>Embryophyta</taxon>
        <taxon>Tracheophyta</taxon>
        <taxon>Spermatophyta</taxon>
        <taxon>Magnoliopsida</taxon>
        <taxon>Liliopsida</taxon>
        <taxon>Poales</taxon>
        <taxon>Poaceae</taxon>
        <taxon>PACMAD clade</taxon>
        <taxon>Panicoideae</taxon>
        <taxon>Panicodae</taxon>
        <taxon>Paniceae</taxon>
        <taxon>Panicinae</taxon>
        <taxon>Panicum</taxon>
        <taxon>Panicum sect. Panicum</taxon>
    </lineage>
</organism>
<sequence>MELRVPTVALPLNRQIKCFRTFSDVDGGRSGVSFGEAAAKLLVLHGNSGEVFVGARPVRLVCSFLVKDGGLDFPSMGLLSWLLLDAAAVDFLWVVDSVDGAGLFLIQGHDDDGRCAPEWRRLAATKCWRSRRAPWLSFSPACRASSPTPAELEEVRCARIQGLHS</sequence>
<name>A0A2S3IMT3_9POAL</name>
<protein>
    <submittedName>
        <fullName evidence="1">Uncharacterized protein</fullName>
    </submittedName>
</protein>
<gene>
    <name evidence="1" type="ORF">PAHAL_9G281300</name>
</gene>
<evidence type="ECO:0000313" key="1">
    <source>
        <dbReference type="EMBL" id="PAN47802.1"/>
    </source>
</evidence>